<evidence type="ECO:0000313" key="2">
    <source>
        <dbReference type="Proteomes" id="UP000002612"/>
    </source>
</evidence>
<proteinExistence type="predicted"/>
<dbReference type="KEGG" id="bcz:BCE33L2879"/>
<gene>
    <name evidence="1" type="ordered locus">BCE33L2879</name>
</gene>
<reference evidence="2" key="1">
    <citation type="journal article" date="2006" name="J. Bacteriol.">
        <title>Pathogenomic sequence analysis of Bacillus cereus and Bacillus thuringiensis isolates closely related to Bacillus anthracis.</title>
        <authorList>
            <person name="Han C.S."/>
            <person name="Xie G."/>
            <person name="Challacombe J.F."/>
            <person name="Altherr M.R."/>
            <person name="Bhotika S.S."/>
            <person name="Brown N."/>
            <person name="Bruce D."/>
            <person name="Campbell C.S."/>
            <person name="Campbell M.L."/>
            <person name="Chen J."/>
            <person name="Chertkov O."/>
            <person name="Cleland C."/>
            <person name="Dimitrijevic M."/>
            <person name="Doggett N.A."/>
            <person name="Fawcett J.J."/>
            <person name="Glavina T."/>
            <person name="Goodwin L.A."/>
            <person name="Green L.D."/>
            <person name="Hill K.K."/>
            <person name="Hitchcock P."/>
            <person name="Jackson P.J."/>
            <person name="Keim P."/>
            <person name="Kewalramani A.R."/>
            <person name="Longmire J."/>
            <person name="Lucas S."/>
            <person name="Malfatti S."/>
            <person name="McMurry K."/>
            <person name="Meincke L.J."/>
            <person name="Misra M."/>
            <person name="Moseman B.L."/>
            <person name="Mundt M."/>
            <person name="Munk A.C."/>
            <person name="Okinaka R.T."/>
            <person name="Parson-Quintana B."/>
            <person name="Reilly L.P."/>
            <person name="Richardson P."/>
            <person name="Robinson D.L."/>
            <person name="Rubin E."/>
            <person name="Saunders E."/>
            <person name="Tapia R."/>
            <person name="Tesmer J.G."/>
            <person name="Thayer N."/>
            <person name="Thompson L.S."/>
            <person name="Tice H."/>
            <person name="Ticknor L.O."/>
            <person name="Wills P.L."/>
            <person name="Brettin T.S."/>
            <person name="Gilna P."/>
        </authorList>
    </citation>
    <scope>NUCLEOTIDE SEQUENCE [LARGE SCALE GENOMIC DNA]</scope>
    <source>
        <strain evidence="2">ZK / E33L</strain>
    </source>
</reference>
<sequence>MINYKKLVSRPGNQFKFYLHTNSKLSSKKECKHEKMLTKELSNELKKREGIISITVESYEKIEVGGIRVDGPAIILINQE</sequence>
<dbReference type="AlphaFoldDB" id="Q639F1"/>
<organism evidence="1 2">
    <name type="scientific">Bacillus cereus (strain ZK / E33L)</name>
    <dbReference type="NCBI Taxonomy" id="288681"/>
    <lineage>
        <taxon>Bacteria</taxon>
        <taxon>Bacillati</taxon>
        <taxon>Bacillota</taxon>
        <taxon>Bacilli</taxon>
        <taxon>Bacillales</taxon>
        <taxon>Bacillaceae</taxon>
        <taxon>Bacillus</taxon>
        <taxon>Bacillus cereus group</taxon>
    </lineage>
</organism>
<protein>
    <recommendedName>
        <fullName evidence="3">Phage protein</fullName>
    </recommendedName>
</protein>
<dbReference type="NCBIfam" id="NF033495">
    <property type="entry name" value="phage_BC1881"/>
    <property type="match status" value="1"/>
</dbReference>
<evidence type="ECO:0008006" key="3">
    <source>
        <dbReference type="Google" id="ProtNLM"/>
    </source>
</evidence>
<dbReference type="EMBL" id="CP000001">
    <property type="protein sequence ID" value="AAU17383.1"/>
    <property type="molecule type" value="Genomic_DNA"/>
</dbReference>
<dbReference type="Proteomes" id="UP000002612">
    <property type="component" value="Chromosome"/>
</dbReference>
<accession>Q639F1</accession>
<evidence type="ECO:0000313" key="1">
    <source>
        <dbReference type="EMBL" id="AAU17383.1"/>
    </source>
</evidence>
<name>Q639F1_BACCZ</name>
<dbReference type="InterPro" id="IPR047901">
    <property type="entry name" value="BC1881-like"/>
</dbReference>